<name>A0ABV4XA67_9CYAN</name>
<evidence type="ECO:0000313" key="2">
    <source>
        <dbReference type="Proteomes" id="UP001576774"/>
    </source>
</evidence>
<gene>
    <name evidence="1" type="ORF">ACE1CC_22785</name>
</gene>
<accession>A0ABV4XA67</accession>
<feature type="non-terminal residue" evidence="1">
    <location>
        <position position="1"/>
    </location>
</feature>
<reference evidence="1 2" key="1">
    <citation type="submission" date="2024-09" db="EMBL/GenBank/DDBJ databases">
        <title>Floridaenema gen nov. (Aerosakkonemataceae, Aerosakkonematales ord. nov., Cyanobacteria) from benthic tropical and subtropical fresh waters, with the description of four new species.</title>
        <authorList>
            <person name="Moretto J.A."/>
            <person name="Berthold D.E."/>
            <person name="Lefler F.W."/>
            <person name="Huang I.-S."/>
            <person name="Laughinghouse H. IV."/>
        </authorList>
    </citation>
    <scope>NUCLEOTIDE SEQUENCE [LARGE SCALE GENOMIC DNA]</scope>
    <source>
        <strain evidence="1 2">BLCC-F46</strain>
    </source>
</reference>
<keyword evidence="2" id="KW-1185">Reference proteome</keyword>
<proteinExistence type="predicted"/>
<organism evidence="1 2">
    <name type="scientific">Floridaenema aerugineum BLCC-F46</name>
    <dbReference type="NCBI Taxonomy" id="3153654"/>
    <lineage>
        <taxon>Bacteria</taxon>
        <taxon>Bacillati</taxon>
        <taxon>Cyanobacteriota</taxon>
        <taxon>Cyanophyceae</taxon>
        <taxon>Oscillatoriophycideae</taxon>
        <taxon>Aerosakkonematales</taxon>
        <taxon>Aerosakkonemataceae</taxon>
        <taxon>Floridanema</taxon>
        <taxon>Floridanema aerugineum</taxon>
    </lineage>
</organism>
<sequence length="194" mass="22070">KNVNGSEIWVPKINRTQIEVLAIDENTAASMALIYRKIAEIQIDLIKMRNTEPPIAVIPEWWQVRIGSDRPQLVCLYAEKQGNKLGRTRWPLTIPHYVGGHKPQLPSYRKGQWEGILVLKDNSKVIVNAVSREESERVINALRQFINPSMLAGAQLKVGLRKGNQLKQCLVVPKSVRFFKTGQKNTVPDWVNLL</sequence>
<evidence type="ECO:0000313" key="1">
    <source>
        <dbReference type="EMBL" id="MFB2879692.1"/>
    </source>
</evidence>
<dbReference type="Proteomes" id="UP001576774">
    <property type="component" value="Unassembled WGS sequence"/>
</dbReference>
<dbReference type="EMBL" id="JBHFNQ010000175">
    <property type="protein sequence ID" value="MFB2879692.1"/>
    <property type="molecule type" value="Genomic_DNA"/>
</dbReference>
<comment type="caution">
    <text evidence="1">The sequence shown here is derived from an EMBL/GenBank/DDBJ whole genome shotgun (WGS) entry which is preliminary data.</text>
</comment>
<dbReference type="RefSeq" id="WP_413272728.1">
    <property type="nucleotide sequence ID" value="NZ_JBHFNQ010000175.1"/>
</dbReference>
<protein>
    <submittedName>
        <fullName evidence="1">Uncharacterized protein</fullName>
    </submittedName>
</protein>